<dbReference type="OrthoDB" id="62420at2"/>
<evidence type="ECO:0000256" key="11">
    <source>
        <dbReference type="ARBA" id="ARBA00023136"/>
    </source>
</evidence>
<evidence type="ECO:0000256" key="2">
    <source>
        <dbReference type="ARBA" id="ARBA00004651"/>
    </source>
</evidence>
<organism evidence="14 15">
    <name type="scientific">Anaerostipes rhamnosivorans</name>
    <dbReference type="NCBI Taxonomy" id="1229621"/>
    <lineage>
        <taxon>Bacteria</taxon>
        <taxon>Bacillati</taxon>
        <taxon>Bacillota</taxon>
        <taxon>Clostridia</taxon>
        <taxon>Lachnospirales</taxon>
        <taxon>Lachnospiraceae</taxon>
        <taxon>Anaerostipes</taxon>
    </lineage>
</organism>
<name>A0A4V1EFT9_9FIRM</name>
<keyword evidence="5" id="KW-0813">Transport</keyword>
<evidence type="ECO:0000256" key="6">
    <source>
        <dbReference type="ARBA" id="ARBA00022449"/>
    </source>
</evidence>
<dbReference type="PANTHER" id="PTHR43298:SF2">
    <property type="entry name" value="FMN_FAD EXPORTER YEEO-RELATED"/>
    <property type="match status" value="1"/>
</dbReference>
<evidence type="ECO:0000256" key="13">
    <source>
        <dbReference type="SAM" id="Phobius"/>
    </source>
</evidence>
<keyword evidence="6" id="KW-0050">Antiport</keyword>
<dbReference type="CDD" id="cd13137">
    <property type="entry name" value="MATE_NorM_like"/>
    <property type="match status" value="1"/>
</dbReference>
<dbReference type="GO" id="GO:0006811">
    <property type="term" value="P:monoatomic ion transport"/>
    <property type="evidence" value="ECO:0007669"/>
    <property type="project" value="UniProtKB-KW"/>
</dbReference>
<evidence type="ECO:0000313" key="15">
    <source>
        <dbReference type="Proteomes" id="UP000298653"/>
    </source>
</evidence>
<evidence type="ECO:0000256" key="12">
    <source>
        <dbReference type="ARBA" id="ARBA00031636"/>
    </source>
</evidence>
<dbReference type="Pfam" id="PF01554">
    <property type="entry name" value="MatE"/>
    <property type="match status" value="2"/>
</dbReference>
<dbReference type="KEGG" id="arf:AR1Y2_0286"/>
<dbReference type="Proteomes" id="UP000298653">
    <property type="component" value="Chromosome"/>
</dbReference>
<dbReference type="EMBL" id="CP040058">
    <property type="protein sequence ID" value="QCP33740.1"/>
    <property type="molecule type" value="Genomic_DNA"/>
</dbReference>
<protein>
    <recommendedName>
        <fullName evidence="4">Probable multidrug resistance protein NorM</fullName>
    </recommendedName>
    <alternativeName>
        <fullName evidence="12">Multidrug-efflux transporter</fullName>
    </alternativeName>
</protein>
<feature type="transmembrane region" description="Helical" evidence="13">
    <location>
        <begin position="356"/>
        <end position="374"/>
    </location>
</feature>
<accession>A0A4V1EFT9</accession>
<feature type="transmembrane region" description="Helical" evidence="13">
    <location>
        <begin position="54"/>
        <end position="78"/>
    </location>
</feature>
<feature type="transmembrane region" description="Helical" evidence="13">
    <location>
        <begin position="412"/>
        <end position="434"/>
    </location>
</feature>
<dbReference type="InterPro" id="IPR050222">
    <property type="entry name" value="MATE_MdtK"/>
</dbReference>
<dbReference type="InterPro" id="IPR048279">
    <property type="entry name" value="MdtK-like"/>
</dbReference>
<evidence type="ECO:0000256" key="1">
    <source>
        <dbReference type="ARBA" id="ARBA00003408"/>
    </source>
</evidence>
<dbReference type="GO" id="GO:0042910">
    <property type="term" value="F:xenobiotic transmembrane transporter activity"/>
    <property type="evidence" value="ECO:0007669"/>
    <property type="project" value="InterPro"/>
</dbReference>
<reference evidence="14 15" key="1">
    <citation type="submission" date="2019-05" db="EMBL/GenBank/DDBJ databases">
        <title>Complete genome sequencing of Anaerostipes rhamnosivorans.</title>
        <authorList>
            <person name="Bui T.P.N."/>
            <person name="de Vos W.M."/>
        </authorList>
    </citation>
    <scope>NUCLEOTIDE SEQUENCE [LARGE SCALE GENOMIC DNA]</scope>
    <source>
        <strain evidence="14 15">1y2</strain>
    </source>
</reference>
<feature type="transmembrane region" description="Helical" evidence="13">
    <location>
        <begin position="256"/>
        <end position="275"/>
    </location>
</feature>
<gene>
    <name evidence="14" type="ORF">AR1Y2_0286</name>
</gene>
<keyword evidence="9 13" id="KW-1133">Transmembrane helix</keyword>
<proteinExistence type="inferred from homology"/>
<feature type="transmembrane region" description="Helical" evidence="13">
    <location>
        <begin position="90"/>
        <end position="111"/>
    </location>
</feature>
<keyword evidence="11 13" id="KW-0472">Membrane</keyword>
<evidence type="ECO:0000256" key="10">
    <source>
        <dbReference type="ARBA" id="ARBA00023065"/>
    </source>
</evidence>
<comment type="subcellular location">
    <subcellularLocation>
        <location evidence="2">Cell membrane</location>
        <topology evidence="2">Multi-pass membrane protein</topology>
    </subcellularLocation>
</comment>
<keyword evidence="8 13" id="KW-0812">Transmembrane</keyword>
<feature type="transmembrane region" description="Helical" evidence="13">
    <location>
        <begin position="167"/>
        <end position="187"/>
    </location>
</feature>
<feature type="transmembrane region" description="Helical" evidence="13">
    <location>
        <begin position="320"/>
        <end position="344"/>
    </location>
</feature>
<feature type="transmembrane region" description="Helical" evidence="13">
    <location>
        <begin position="281"/>
        <end position="299"/>
    </location>
</feature>
<keyword evidence="15" id="KW-1185">Reference proteome</keyword>
<feature type="transmembrane region" description="Helical" evidence="13">
    <location>
        <begin position="193"/>
        <end position="212"/>
    </location>
</feature>
<evidence type="ECO:0000256" key="4">
    <source>
        <dbReference type="ARBA" id="ARBA00020268"/>
    </source>
</evidence>
<evidence type="ECO:0000256" key="7">
    <source>
        <dbReference type="ARBA" id="ARBA00022475"/>
    </source>
</evidence>
<dbReference type="InterPro" id="IPR002528">
    <property type="entry name" value="MATE_fam"/>
</dbReference>
<sequence>MEKREVLFTNKDLKSLIIPLIIEQMLTVTVGLADSIMISSVGEAAVSGVSLVDSIMVLLINMFAALATGGAVVAGQYLGQKKHVMACKTADQLILFISALALAIMAGIYAMRGLILHGVFGAIEPAVMHNAEVYLLIVTASIPFLAVYNGCAALFRTMGNSKIAMQMSLFMNAINIIGNAVLIYGVGMGVEGAAIPTLASRVIAAVVILVLLKNRNQAVHISRNFHFKFKGFLVGKILNIGVPNGVENSMFQLGKILVLSLVAGFGTSAITANAVSNMVALFEIIPGMAVGLAVLTVVSRCVGANDYEAARYYTKKLLKIAYASLLIFNIFIVFILPVIIRAYHLTPETAAITRRILLYHTLCCVTIWPVSFTLPNTLRASNDARYTMVVAIISMWIFRIFFSFVLGKWLGWGVFGVWVAMTLDWAVRAVLFMIRYFRGKWQYKSI</sequence>
<evidence type="ECO:0000256" key="8">
    <source>
        <dbReference type="ARBA" id="ARBA00022692"/>
    </source>
</evidence>
<dbReference type="GO" id="GO:0005886">
    <property type="term" value="C:plasma membrane"/>
    <property type="evidence" value="ECO:0007669"/>
    <property type="project" value="UniProtKB-SubCell"/>
</dbReference>
<feature type="transmembrane region" description="Helical" evidence="13">
    <location>
        <begin position="20"/>
        <end position="42"/>
    </location>
</feature>
<dbReference type="NCBIfam" id="TIGR00797">
    <property type="entry name" value="matE"/>
    <property type="match status" value="1"/>
</dbReference>
<comment type="function">
    <text evidence="1">Multidrug efflux pump.</text>
</comment>
<keyword evidence="10" id="KW-0406">Ion transport</keyword>
<evidence type="ECO:0000256" key="3">
    <source>
        <dbReference type="ARBA" id="ARBA00010199"/>
    </source>
</evidence>
<dbReference type="GO" id="GO:0015297">
    <property type="term" value="F:antiporter activity"/>
    <property type="evidence" value="ECO:0007669"/>
    <property type="project" value="UniProtKB-KW"/>
</dbReference>
<dbReference type="PANTHER" id="PTHR43298">
    <property type="entry name" value="MULTIDRUG RESISTANCE PROTEIN NORM-RELATED"/>
    <property type="match status" value="1"/>
</dbReference>
<keyword evidence="7" id="KW-1003">Cell membrane</keyword>
<feature type="transmembrane region" description="Helical" evidence="13">
    <location>
        <begin position="131"/>
        <end position="155"/>
    </location>
</feature>
<evidence type="ECO:0000256" key="5">
    <source>
        <dbReference type="ARBA" id="ARBA00022448"/>
    </source>
</evidence>
<feature type="transmembrane region" description="Helical" evidence="13">
    <location>
        <begin position="386"/>
        <end position="406"/>
    </location>
</feature>
<dbReference type="AlphaFoldDB" id="A0A4V1EFT9"/>
<dbReference type="PIRSF" id="PIRSF006603">
    <property type="entry name" value="DinF"/>
    <property type="match status" value="1"/>
</dbReference>
<evidence type="ECO:0000313" key="14">
    <source>
        <dbReference type="EMBL" id="QCP33740.1"/>
    </source>
</evidence>
<dbReference type="RefSeq" id="WP_137327374.1">
    <property type="nucleotide sequence ID" value="NZ_CP040058.1"/>
</dbReference>
<evidence type="ECO:0000256" key="9">
    <source>
        <dbReference type="ARBA" id="ARBA00022989"/>
    </source>
</evidence>
<comment type="similarity">
    <text evidence="3">Belongs to the multi antimicrobial extrusion (MATE) (TC 2.A.66.1) family.</text>
</comment>